<comment type="caution">
    <text evidence="2">The sequence shown here is derived from an EMBL/GenBank/DDBJ whole genome shotgun (WGS) entry which is preliminary data.</text>
</comment>
<accession>A0A176RT75</accession>
<organism evidence="2 3">
    <name type="scientific">Candidatus Thiomargarita nelsonii</name>
    <dbReference type="NCBI Taxonomy" id="1003181"/>
    <lineage>
        <taxon>Bacteria</taxon>
        <taxon>Pseudomonadati</taxon>
        <taxon>Pseudomonadota</taxon>
        <taxon>Gammaproteobacteria</taxon>
        <taxon>Thiotrichales</taxon>
        <taxon>Thiotrichaceae</taxon>
        <taxon>Thiomargarita</taxon>
    </lineage>
</organism>
<dbReference type="AlphaFoldDB" id="A0A176RT75"/>
<evidence type="ECO:0000313" key="2">
    <source>
        <dbReference type="EMBL" id="OAD18928.1"/>
    </source>
</evidence>
<keyword evidence="3" id="KW-1185">Reference proteome</keyword>
<dbReference type="EMBL" id="LUTY01003022">
    <property type="protein sequence ID" value="OAD18928.1"/>
    <property type="molecule type" value="Genomic_DNA"/>
</dbReference>
<dbReference type="Proteomes" id="UP000076962">
    <property type="component" value="Unassembled WGS sequence"/>
</dbReference>
<protein>
    <submittedName>
        <fullName evidence="2">Secreted protein</fullName>
    </submittedName>
</protein>
<sequence>MPARTLRVRQRKFFKGQFIMKIKRFIESFLSIIILLICFCAPAWSISDDEIIQGLETLGDLEAAYSLAYEIAKQQNTYERWRDIAIKYAQFDTDNKAYLQAWQQTYKLNQEAIYRDFLTIKPQSPFNRYAIHALFKLIKSSDNLEKYQQFLAEFPDVIESIEAVLKMHEIAFQRAKEINAPLVFDAFVTTFYGAKQIPMAIEQAFKAEKLTIEKTVSQTKNYEEREYIARRLFNQARIAEKQDNSLLAARKYRLLNLEIFIETQVFTELLDREERLAYQKLMADKQAEIAKSIQEMREAIVETIQVQTQHLENTVVNELQRQGQSLEEIIAEQNRLLTEKLDTVNKNLQQGYLAGVGADMADLVPIVGTGLKIAKVIGRISPAIARALSKPNKQQAVLLFAKPTDSND</sequence>
<gene>
    <name evidence="2" type="ORF">THIOM_005462</name>
</gene>
<proteinExistence type="predicted"/>
<feature type="coiled-coil region" evidence="1">
    <location>
        <begin position="282"/>
        <end position="336"/>
    </location>
</feature>
<evidence type="ECO:0000256" key="1">
    <source>
        <dbReference type="SAM" id="Coils"/>
    </source>
</evidence>
<evidence type="ECO:0000313" key="3">
    <source>
        <dbReference type="Proteomes" id="UP000076962"/>
    </source>
</evidence>
<keyword evidence="1" id="KW-0175">Coiled coil</keyword>
<reference evidence="2 3" key="1">
    <citation type="submission" date="2016-05" db="EMBL/GenBank/DDBJ databases">
        <title>Single-cell genome of chain-forming Candidatus Thiomargarita nelsonii and comparison to other large sulfur-oxidizing bacteria.</title>
        <authorList>
            <person name="Winkel M."/>
            <person name="Salman V."/>
            <person name="Woyke T."/>
            <person name="Schulz-Vogt H."/>
            <person name="Richter M."/>
            <person name="Flood B."/>
            <person name="Bailey J."/>
            <person name="Amann R."/>
            <person name="Mussmann M."/>
        </authorList>
    </citation>
    <scope>NUCLEOTIDE SEQUENCE [LARGE SCALE GENOMIC DNA]</scope>
    <source>
        <strain evidence="2 3">THI036</strain>
    </source>
</reference>
<name>A0A176RT75_9GAMM</name>